<protein>
    <submittedName>
        <fullName evidence="1">Uncharacterized protein</fullName>
    </submittedName>
</protein>
<evidence type="ECO:0000313" key="1">
    <source>
        <dbReference type="EMBL" id="PWN49171.1"/>
    </source>
</evidence>
<proteinExistence type="predicted"/>
<dbReference type="EMBL" id="KZ820087">
    <property type="protein sequence ID" value="PWN49171.1"/>
    <property type="molecule type" value="Genomic_DNA"/>
</dbReference>
<reference evidence="1 2" key="1">
    <citation type="journal article" date="2018" name="Mol. Biol. Evol.">
        <title>Broad Genomic Sampling Reveals a Smut Pathogenic Ancestry of the Fungal Clade Ustilaginomycotina.</title>
        <authorList>
            <person name="Kijpornyongpan T."/>
            <person name="Mondo S.J."/>
            <person name="Barry K."/>
            <person name="Sandor L."/>
            <person name="Lee J."/>
            <person name="Lipzen A."/>
            <person name="Pangilinan J."/>
            <person name="LaButti K."/>
            <person name="Hainaut M."/>
            <person name="Henrissat B."/>
            <person name="Grigoriev I.V."/>
            <person name="Spatafora J.W."/>
            <person name="Aime M.C."/>
        </authorList>
    </citation>
    <scope>NUCLEOTIDE SEQUENCE [LARGE SCALE GENOMIC DNA]</scope>
    <source>
        <strain evidence="1 2">SA 807</strain>
    </source>
</reference>
<accession>A0ACD0NTP0</accession>
<evidence type="ECO:0000313" key="2">
    <source>
        <dbReference type="Proteomes" id="UP000245626"/>
    </source>
</evidence>
<dbReference type="Proteomes" id="UP000245626">
    <property type="component" value="Unassembled WGS sequence"/>
</dbReference>
<keyword evidence="2" id="KW-1185">Reference proteome</keyword>
<sequence length="374" mass="43002">MKLNLTMLVMVVTMVGAFPMPPMPVEERAVVMNNLKNQVLTLFEDHPLEVHRALVDQLKINLKGFYHVNDPLPEEEMSRYVVLRVVTGFLDNWKNHHQTPKEESPFFQRMFLEFREAFPGTIQRGATRDTYTYTVAGGERKTIHVGTTSLSDRELYDIFRANMKVDPEWSSSTTPRKYTRLDTKKAIDPMKLVFMVEFCRILVVVAAMVGAVPIPPNPLEGGAALPTLEQMKDQVLNLFEHRPLAEHLALVDQLRTNLKDFERVNQHLSSEDFDRYHSVGSMTDFMEDWREFGKDAKENNSLFLYFFQQLREAFPDTFRKGEAKDTYTYTIAGGEPRTICVRKTKLTPQQLSEIYDAKMNSILYGSSSSSSPPK</sequence>
<name>A0ACD0NTP0_9BASI</name>
<organism evidence="1 2">
    <name type="scientific">Violaceomyces palustris</name>
    <dbReference type="NCBI Taxonomy" id="1673888"/>
    <lineage>
        <taxon>Eukaryota</taxon>
        <taxon>Fungi</taxon>
        <taxon>Dikarya</taxon>
        <taxon>Basidiomycota</taxon>
        <taxon>Ustilaginomycotina</taxon>
        <taxon>Ustilaginomycetes</taxon>
        <taxon>Violaceomycetales</taxon>
        <taxon>Violaceomycetaceae</taxon>
        <taxon>Violaceomyces</taxon>
    </lineage>
</organism>
<gene>
    <name evidence="1" type="ORF">IE53DRAFT_369996</name>
</gene>